<dbReference type="KEGG" id="lmur:CPS94_10870"/>
<dbReference type="EMBL" id="CP023565">
    <property type="protein sequence ID" value="AWZ39383.1"/>
    <property type="molecule type" value="Genomic_DNA"/>
</dbReference>
<protein>
    <submittedName>
        <fullName evidence="1">Uncharacterized protein</fullName>
    </submittedName>
</protein>
<dbReference type="EMBL" id="CP023566">
    <property type="protein sequence ID" value="AWZ39645.1"/>
    <property type="molecule type" value="Genomic_DNA"/>
</dbReference>
<dbReference type="Proteomes" id="UP000250153">
    <property type="component" value="Chromosome"/>
</dbReference>
<dbReference type="Proteomes" id="UP000250143">
    <property type="component" value="Chromosome"/>
</dbReference>
<gene>
    <name evidence="2" type="ORF">CPQ89_00645</name>
    <name evidence="1" type="ORF">CPS94_10870</name>
</gene>
<accession>A0AAD0PCM1</accession>
<organism evidence="1 4">
    <name type="scientific">Ligilactobacillus murinus</name>
    <dbReference type="NCBI Taxonomy" id="1622"/>
    <lineage>
        <taxon>Bacteria</taxon>
        <taxon>Bacillati</taxon>
        <taxon>Bacillota</taxon>
        <taxon>Bacilli</taxon>
        <taxon>Lactobacillales</taxon>
        <taxon>Lactobacillaceae</taxon>
        <taxon>Ligilactobacillus</taxon>
    </lineage>
</organism>
<keyword evidence="3" id="KW-1185">Reference proteome</keyword>
<proteinExistence type="predicted"/>
<evidence type="ECO:0000313" key="3">
    <source>
        <dbReference type="Proteomes" id="UP000250143"/>
    </source>
</evidence>
<evidence type="ECO:0000313" key="4">
    <source>
        <dbReference type="Proteomes" id="UP000250153"/>
    </source>
</evidence>
<reference evidence="3 4" key="1">
    <citation type="submission" date="2017-09" db="EMBL/GenBank/DDBJ databases">
        <title>Predominant Lactobacillus spp. isolated from feces of mice subjected to short-term calorie restriction.</title>
        <authorList>
            <person name="Zhang C."/>
            <person name="Zhao L."/>
            <person name="Pan F."/>
        </authorList>
    </citation>
    <scope>NUCLEOTIDE SEQUENCE [LARGE SCALE GENOMIC DNA]</scope>
    <source>
        <strain evidence="2 3">CR141</strain>
        <strain evidence="1 4">CR147</strain>
    </source>
</reference>
<name>A0AAD0PCM1_9LACO</name>
<evidence type="ECO:0000313" key="1">
    <source>
        <dbReference type="EMBL" id="AWZ39383.1"/>
    </source>
</evidence>
<evidence type="ECO:0000313" key="2">
    <source>
        <dbReference type="EMBL" id="AWZ39645.1"/>
    </source>
</evidence>
<sequence length="67" mass="8156">MIFEYAEKHAQSKTDESELEKEKLALFDSYMERMLARRVKIDRLETELKSLESYVDSEKYESRERVF</sequence>
<dbReference type="AlphaFoldDB" id="A0AAD0PCM1"/>